<reference evidence="2 4" key="1">
    <citation type="submission" date="2018-06" db="EMBL/GenBank/DDBJ databases">
        <title>Complete Genome Sequence of the Microcystin-Degrading Bacterium Sphingosinicella microcystinivorans Strain B-9.</title>
        <authorList>
            <person name="Jin H."/>
            <person name="Nishizawa T."/>
            <person name="Guo Y."/>
            <person name="Nishizawa A."/>
            <person name="Park H."/>
            <person name="Kato H."/>
            <person name="Tsuji K."/>
            <person name="Harada K."/>
        </authorList>
    </citation>
    <scope>NUCLEOTIDE SEQUENCE [LARGE SCALE GENOMIC DNA]</scope>
    <source>
        <strain evidence="2 4">B9</strain>
    </source>
</reference>
<dbReference type="Proteomes" id="UP000275727">
    <property type="component" value="Chromosome"/>
</dbReference>
<sequence length="84" mass="9577">MRSFFGLFTNHPASVGESYFEHMAMSFGFSMRMFGGCIACLLHGLLPFLFVRTGSDQIRILHDRMVAHRDRRVPRIDGDLSGVR</sequence>
<proteinExistence type="predicted"/>
<dbReference type="Proteomes" id="UP000276029">
    <property type="component" value="Unassembled WGS sequence"/>
</dbReference>
<dbReference type="Pfam" id="PF19883">
    <property type="entry name" value="DUF6356"/>
    <property type="match status" value="1"/>
</dbReference>
<organism evidence="2 4">
    <name type="scientific">Sphingosinicella microcystinivorans</name>
    <dbReference type="NCBI Taxonomy" id="335406"/>
    <lineage>
        <taxon>Bacteria</taxon>
        <taxon>Pseudomonadati</taxon>
        <taxon>Pseudomonadota</taxon>
        <taxon>Alphaproteobacteria</taxon>
        <taxon>Sphingomonadales</taxon>
        <taxon>Sphingosinicellaceae</taxon>
        <taxon>Sphingosinicella</taxon>
    </lineage>
</organism>
<keyword evidence="1" id="KW-0812">Transmembrane</keyword>
<feature type="transmembrane region" description="Helical" evidence="1">
    <location>
        <begin position="29"/>
        <end position="51"/>
    </location>
</feature>
<reference evidence="3 5" key="2">
    <citation type="submission" date="2018-10" db="EMBL/GenBank/DDBJ databases">
        <title>Genomic Encyclopedia of Type Strains, Phase IV (KMG-IV): sequencing the most valuable type-strain genomes for metagenomic binning, comparative biology and taxonomic classification.</title>
        <authorList>
            <person name="Goeker M."/>
        </authorList>
    </citation>
    <scope>NUCLEOTIDE SEQUENCE [LARGE SCALE GENOMIC DNA]</scope>
    <source>
        <strain evidence="3 5">DSM 19791</strain>
    </source>
</reference>
<dbReference type="EMBL" id="AP018711">
    <property type="protein sequence ID" value="BBE34008.1"/>
    <property type="molecule type" value="Genomic_DNA"/>
</dbReference>
<evidence type="ECO:0000313" key="5">
    <source>
        <dbReference type="Proteomes" id="UP000276029"/>
    </source>
</evidence>
<dbReference type="EMBL" id="RBWX01000007">
    <property type="protein sequence ID" value="RKS91087.1"/>
    <property type="molecule type" value="Genomic_DNA"/>
</dbReference>
<dbReference type="RefSeq" id="WP_121047575.1">
    <property type="nucleotide sequence ID" value="NZ_AP018711.1"/>
</dbReference>
<evidence type="ECO:0000313" key="3">
    <source>
        <dbReference type="EMBL" id="RKS91087.1"/>
    </source>
</evidence>
<evidence type="ECO:0000313" key="2">
    <source>
        <dbReference type="EMBL" id="BBE34008.1"/>
    </source>
</evidence>
<keyword evidence="1" id="KW-0472">Membrane</keyword>
<keyword evidence="1" id="KW-1133">Transmembrane helix</keyword>
<name>A0AAD1D633_SPHMI</name>
<evidence type="ECO:0008006" key="6">
    <source>
        <dbReference type="Google" id="ProtNLM"/>
    </source>
</evidence>
<accession>A0AAD1D633</accession>
<evidence type="ECO:0000256" key="1">
    <source>
        <dbReference type="SAM" id="Phobius"/>
    </source>
</evidence>
<evidence type="ECO:0000313" key="4">
    <source>
        <dbReference type="Proteomes" id="UP000275727"/>
    </source>
</evidence>
<dbReference type="AlphaFoldDB" id="A0AAD1D633"/>
<dbReference type="KEGG" id="smic:SmB9_16660"/>
<dbReference type="InterPro" id="IPR045936">
    <property type="entry name" value="DUF6356"/>
</dbReference>
<protein>
    <recommendedName>
        <fullName evidence="6">Capsule biosynthesis protein</fullName>
    </recommendedName>
</protein>
<keyword evidence="5" id="KW-1185">Reference proteome</keyword>
<gene>
    <name evidence="3" type="ORF">DFR51_0635</name>
    <name evidence="2" type="ORF">SmB9_16660</name>
</gene>